<feature type="transmembrane region" description="Helical" evidence="8">
    <location>
        <begin position="54"/>
        <end position="87"/>
    </location>
</feature>
<dbReference type="InterPro" id="IPR013057">
    <property type="entry name" value="AA_transpt_TM"/>
</dbReference>
<keyword evidence="3 8" id="KW-0812">Transmembrane</keyword>
<dbReference type="GO" id="GO:0015179">
    <property type="term" value="F:L-amino acid transmembrane transporter activity"/>
    <property type="evidence" value="ECO:0007669"/>
    <property type="project" value="TreeGrafter"/>
</dbReference>
<evidence type="ECO:0000256" key="1">
    <source>
        <dbReference type="ARBA" id="ARBA00004141"/>
    </source>
</evidence>
<dbReference type="GO" id="GO:0005774">
    <property type="term" value="C:vacuolar membrane"/>
    <property type="evidence" value="ECO:0007669"/>
    <property type="project" value="TreeGrafter"/>
</dbReference>
<keyword evidence="2" id="KW-0813">Transport</keyword>
<evidence type="ECO:0000256" key="6">
    <source>
        <dbReference type="ARBA" id="ARBA00023136"/>
    </source>
</evidence>
<evidence type="ECO:0000256" key="7">
    <source>
        <dbReference type="SAM" id="MobiDB-lite"/>
    </source>
</evidence>
<evidence type="ECO:0000256" key="5">
    <source>
        <dbReference type="ARBA" id="ARBA00022989"/>
    </source>
</evidence>
<gene>
    <name evidence="10" type="ORF">FSB_LOCUS24566</name>
</gene>
<comment type="subcellular location">
    <subcellularLocation>
        <location evidence="1">Membrane</location>
        <topology evidence="1">Multi-pass membrane protein</topology>
    </subcellularLocation>
</comment>
<dbReference type="PANTHER" id="PTHR22950">
    <property type="entry name" value="AMINO ACID TRANSPORTER"/>
    <property type="match status" value="1"/>
</dbReference>
<feature type="transmembrane region" description="Helical" evidence="8">
    <location>
        <begin position="189"/>
        <end position="212"/>
    </location>
</feature>
<dbReference type="EMBL" id="OIVN01001691">
    <property type="protein sequence ID" value="SPC96684.1"/>
    <property type="molecule type" value="Genomic_DNA"/>
</dbReference>
<feature type="transmembrane region" description="Helical" evidence="8">
    <location>
        <begin position="147"/>
        <end position="169"/>
    </location>
</feature>
<evidence type="ECO:0000256" key="8">
    <source>
        <dbReference type="SAM" id="Phobius"/>
    </source>
</evidence>
<feature type="domain" description="Amino acid transporter transmembrane" evidence="9">
    <location>
        <begin position="64"/>
        <end position="209"/>
    </location>
</feature>
<accession>A0A2N9GC21</accession>
<keyword evidence="4" id="KW-0029">Amino-acid transport</keyword>
<feature type="region of interest" description="Disordered" evidence="7">
    <location>
        <begin position="1"/>
        <end position="24"/>
    </location>
</feature>
<dbReference type="AlphaFoldDB" id="A0A2N9GC21"/>
<feature type="transmembrane region" description="Helical" evidence="8">
    <location>
        <begin position="27"/>
        <end position="47"/>
    </location>
</feature>
<evidence type="ECO:0000259" key="9">
    <source>
        <dbReference type="Pfam" id="PF01490"/>
    </source>
</evidence>
<dbReference type="PANTHER" id="PTHR22950:SF349">
    <property type="entry name" value="AMINO ACID TRANSPORTER TRANSMEMBRANE DOMAIN-CONTAINING PROTEIN"/>
    <property type="match status" value="1"/>
</dbReference>
<evidence type="ECO:0000256" key="4">
    <source>
        <dbReference type="ARBA" id="ARBA00022970"/>
    </source>
</evidence>
<protein>
    <recommendedName>
        <fullName evidence="9">Amino acid transporter transmembrane domain-containing protein</fullName>
    </recommendedName>
</protein>
<evidence type="ECO:0000313" key="10">
    <source>
        <dbReference type="EMBL" id="SPC96684.1"/>
    </source>
</evidence>
<evidence type="ECO:0000256" key="2">
    <source>
        <dbReference type="ARBA" id="ARBA00022448"/>
    </source>
</evidence>
<sequence>MEQQRKGASSEPLLESPSKGTASTTQTLGNIIVSVVGTGVLGLPFAFRIAGWFAGLLGVFIAGSLSALAPFSIIAGICNVLAIAIVVKQDIQQVIGSEFSFRDRTAITSNIGELPFAAGMAVFCFEGFGMTLALEASMKDKSTFPKLLAKAFTGITLVYAAFGFFGYMAYGDQTKDIAILNLPYNWSSLAVEVGLCLGIIFTFPIMLILVMLPKVWPSRAWEFGGIAIMVHPHVTRS</sequence>
<dbReference type="Pfam" id="PF01490">
    <property type="entry name" value="Aa_trans"/>
    <property type="match status" value="1"/>
</dbReference>
<organism evidence="10">
    <name type="scientific">Fagus sylvatica</name>
    <name type="common">Beechnut</name>
    <dbReference type="NCBI Taxonomy" id="28930"/>
    <lineage>
        <taxon>Eukaryota</taxon>
        <taxon>Viridiplantae</taxon>
        <taxon>Streptophyta</taxon>
        <taxon>Embryophyta</taxon>
        <taxon>Tracheophyta</taxon>
        <taxon>Spermatophyta</taxon>
        <taxon>Magnoliopsida</taxon>
        <taxon>eudicotyledons</taxon>
        <taxon>Gunneridae</taxon>
        <taxon>Pentapetalae</taxon>
        <taxon>rosids</taxon>
        <taxon>fabids</taxon>
        <taxon>Fagales</taxon>
        <taxon>Fagaceae</taxon>
        <taxon>Fagus</taxon>
    </lineage>
</organism>
<proteinExistence type="predicted"/>
<keyword evidence="6 8" id="KW-0472">Membrane</keyword>
<evidence type="ECO:0000256" key="3">
    <source>
        <dbReference type="ARBA" id="ARBA00022692"/>
    </source>
</evidence>
<reference evidence="10" key="1">
    <citation type="submission" date="2018-02" db="EMBL/GenBank/DDBJ databases">
        <authorList>
            <person name="Cohen D.B."/>
            <person name="Kent A.D."/>
        </authorList>
    </citation>
    <scope>NUCLEOTIDE SEQUENCE</scope>
</reference>
<keyword evidence="5 8" id="KW-1133">Transmembrane helix</keyword>
<name>A0A2N9GC21_FAGSY</name>